<dbReference type="SUPFAM" id="SSF116726">
    <property type="entry name" value="TrkA C-terminal domain-like"/>
    <property type="match status" value="2"/>
</dbReference>
<accession>A0A7I9ZM13</accession>
<comment type="caution">
    <text evidence="9">The sequence shown here is derived from an EMBL/GenBank/DDBJ whole genome shotgun (WGS) entry which is preliminary data.</text>
</comment>
<dbReference type="GO" id="GO:0006813">
    <property type="term" value="P:potassium ion transport"/>
    <property type="evidence" value="ECO:0007669"/>
    <property type="project" value="InterPro"/>
</dbReference>
<dbReference type="GO" id="GO:0005886">
    <property type="term" value="C:plasma membrane"/>
    <property type="evidence" value="ECO:0007669"/>
    <property type="project" value="TreeGrafter"/>
</dbReference>
<keyword evidence="2" id="KW-0813">Transport</keyword>
<evidence type="ECO:0000313" key="9">
    <source>
        <dbReference type="EMBL" id="GFH01893.1"/>
    </source>
</evidence>
<sequence length="594" mass="62100">MVTVDAWVTLAVVIVTVVVLILDRFNPSLVMGGAVLALYVSGVIDSGQLLAGVANESLAIVAALYVLAGAADITGAFDGVTSKLLGGADRAKPRAELLRVCGPSAGVSAFIANTPLVAMLAPRVVRWCRRTGRSPSLYLMPLSYAVILGGSITMVGTSVNLFVNDLIDSAGLGRLGVFSIVGIGLPLTIGGVLLMVLLGPRLLKDRTTPGENLAGNEREFTVEMTIAADSALAGATVAEAGLRNLEGVFLVEVERAERVIAAVGPDEPLAVGDRLVFVGNIARVLDLQNMTGLTSAEARHFDDLARNPQRQFVEAVIGVNSPLVGSSLKAAGFRSRYGSAVVAIHRASQQLSGKLGDVRLRAGDVLLVLAGPDFAQQYREHRDFAVVAPLNQDRPIRRERTRVVEVSVAALIVLAGTGLLDLLKASLLIAFALIVTRVVTLDDARRFINTNVLLLMATSFALGLAVDDSGLAATLANLVVSAAAPLGSFGLLAAVLAATMVVTEVISNLAAAALMFPIAIAVAEQADVSAMPFAVVVIFGASLSFLTPIGYQTNTMVWAMGGYRYTDFARLGVPLTLLVLVATPALVPIFFPFQ</sequence>
<evidence type="ECO:0000256" key="7">
    <source>
        <dbReference type="SAM" id="Phobius"/>
    </source>
</evidence>
<dbReference type="InterPro" id="IPR051679">
    <property type="entry name" value="DASS-Related_Transporters"/>
</dbReference>
<feature type="transmembrane region" description="Helical" evidence="7">
    <location>
        <begin position="447"/>
        <end position="466"/>
    </location>
</feature>
<dbReference type="FunFam" id="3.30.70.1450:FF:000009">
    <property type="entry name" value="SLC13 family permease"/>
    <property type="match status" value="1"/>
</dbReference>
<feature type="transmembrane region" description="Helical" evidence="7">
    <location>
        <begin position="141"/>
        <end position="163"/>
    </location>
</feature>
<protein>
    <submittedName>
        <fullName evidence="9">SLC13 family permease</fullName>
    </submittedName>
</protein>
<feature type="transmembrane region" description="Helical" evidence="7">
    <location>
        <begin position="57"/>
        <end position="77"/>
    </location>
</feature>
<organism evidence="9 10">
    <name type="scientific">Mycolicibacterium hippocampi</name>
    <dbReference type="NCBI Taxonomy" id="659824"/>
    <lineage>
        <taxon>Bacteria</taxon>
        <taxon>Bacillati</taxon>
        <taxon>Actinomycetota</taxon>
        <taxon>Actinomycetes</taxon>
        <taxon>Mycobacteriales</taxon>
        <taxon>Mycobacteriaceae</taxon>
        <taxon>Mycolicibacterium</taxon>
    </lineage>
</organism>
<reference evidence="9 10" key="1">
    <citation type="journal article" date="2019" name="Emerg. Microbes Infect.">
        <title>Comprehensive subspecies identification of 175 nontuberculous mycobacteria species based on 7547 genomic profiles.</title>
        <authorList>
            <person name="Matsumoto Y."/>
            <person name="Kinjo T."/>
            <person name="Motooka D."/>
            <person name="Nabeya D."/>
            <person name="Jung N."/>
            <person name="Uechi K."/>
            <person name="Horii T."/>
            <person name="Iida T."/>
            <person name="Fujita J."/>
            <person name="Nakamura S."/>
        </authorList>
    </citation>
    <scope>NUCLEOTIDE SEQUENCE [LARGE SCALE GENOMIC DNA]</scope>
    <source>
        <strain evidence="9 10">JCM 30996</strain>
    </source>
</reference>
<dbReference type="PANTHER" id="PTHR43652">
    <property type="entry name" value="BASIC AMINO ACID ANTIPORTER YFCC-RELATED"/>
    <property type="match status" value="1"/>
</dbReference>
<feature type="transmembrane region" description="Helical" evidence="7">
    <location>
        <begin position="97"/>
        <end position="121"/>
    </location>
</feature>
<comment type="subcellular location">
    <subcellularLocation>
        <location evidence="1">Membrane</location>
        <topology evidence="1">Multi-pass membrane protein</topology>
    </subcellularLocation>
</comment>
<feature type="transmembrane region" description="Helical" evidence="7">
    <location>
        <begin position="529"/>
        <end position="551"/>
    </location>
</feature>
<feature type="transmembrane region" description="Helical" evidence="7">
    <location>
        <begin position="571"/>
        <end position="591"/>
    </location>
</feature>
<feature type="transmembrane region" description="Helical" evidence="7">
    <location>
        <begin position="505"/>
        <end position="523"/>
    </location>
</feature>
<dbReference type="PROSITE" id="PS01271">
    <property type="entry name" value="NA_SULFATE"/>
    <property type="match status" value="1"/>
</dbReference>
<dbReference type="InterPro" id="IPR006037">
    <property type="entry name" value="RCK_C"/>
</dbReference>
<feature type="domain" description="RCK C-terminal" evidence="8">
    <location>
        <begin position="299"/>
        <end position="384"/>
    </location>
</feature>
<evidence type="ECO:0000256" key="5">
    <source>
        <dbReference type="ARBA" id="ARBA00022989"/>
    </source>
</evidence>
<dbReference type="AlphaFoldDB" id="A0A7I9ZM13"/>
<evidence type="ECO:0000256" key="4">
    <source>
        <dbReference type="ARBA" id="ARBA00022737"/>
    </source>
</evidence>
<dbReference type="Pfam" id="PF02080">
    <property type="entry name" value="TrkA_C"/>
    <property type="match status" value="2"/>
</dbReference>
<keyword evidence="6 7" id="KW-0472">Membrane</keyword>
<keyword evidence="10" id="KW-1185">Reference proteome</keyword>
<dbReference type="PANTHER" id="PTHR43652:SF2">
    <property type="entry name" value="BASIC AMINO ACID ANTIPORTER YFCC-RELATED"/>
    <property type="match status" value="1"/>
</dbReference>
<dbReference type="Gene3D" id="3.30.70.1450">
    <property type="entry name" value="Regulator of K+ conductance, C-terminal domain"/>
    <property type="match status" value="2"/>
</dbReference>
<dbReference type="PROSITE" id="PS51202">
    <property type="entry name" value="RCK_C"/>
    <property type="match status" value="2"/>
</dbReference>
<dbReference type="EMBL" id="BLLB01000002">
    <property type="protein sequence ID" value="GFH01893.1"/>
    <property type="molecule type" value="Genomic_DNA"/>
</dbReference>
<evidence type="ECO:0000313" key="10">
    <source>
        <dbReference type="Proteomes" id="UP000465304"/>
    </source>
</evidence>
<dbReference type="RefSeq" id="WP_163888613.1">
    <property type="nucleotide sequence ID" value="NZ_BLLB01000002.1"/>
</dbReference>
<gene>
    <name evidence="9" type="ORF">MHIP_23760</name>
</gene>
<dbReference type="InterPro" id="IPR031312">
    <property type="entry name" value="Na/sul_symport_CS"/>
</dbReference>
<evidence type="ECO:0000256" key="3">
    <source>
        <dbReference type="ARBA" id="ARBA00022692"/>
    </source>
</evidence>
<evidence type="ECO:0000256" key="1">
    <source>
        <dbReference type="ARBA" id="ARBA00004141"/>
    </source>
</evidence>
<keyword evidence="5 7" id="KW-1133">Transmembrane helix</keyword>
<dbReference type="InterPro" id="IPR036721">
    <property type="entry name" value="RCK_C_sf"/>
</dbReference>
<feature type="transmembrane region" description="Helical" evidence="7">
    <location>
        <begin position="175"/>
        <end position="198"/>
    </location>
</feature>
<proteinExistence type="predicted"/>
<dbReference type="GO" id="GO:0008324">
    <property type="term" value="F:monoatomic cation transmembrane transporter activity"/>
    <property type="evidence" value="ECO:0007669"/>
    <property type="project" value="InterPro"/>
</dbReference>
<feature type="transmembrane region" description="Helical" evidence="7">
    <location>
        <begin position="29"/>
        <end position="51"/>
    </location>
</feature>
<feature type="transmembrane region" description="Helical" evidence="7">
    <location>
        <begin position="6"/>
        <end position="22"/>
    </location>
</feature>
<dbReference type="Proteomes" id="UP000465304">
    <property type="component" value="Unassembled WGS sequence"/>
</dbReference>
<feature type="transmembrane region" description="Helical" evidence="7">
    <location>
        <begin position="478"/>
        <end position="498"/>
    </location>
</feature>
<evidence type="ECO:0000259" key="8">
    <source>
        <dbReference type="PROSITE" id="PS51202"/>
    </source>
</evidence>
<feature type="transmembrane region" description="Helical" evidence="7">
    <location>
        <begin position="408"/>
        <end position="435"/>
    </location>
</feature>
<dbReference type="InterPro" id="IPR004680">
    <property type="entry name" value="Cit_transptr-like_dom"/>
</dbReference>
<evidence type="ECO:0000256" key="2">
    <source>
        <dbReference type="ARBA" id="ARBA00022448"/>
    </source>
</evidence>
<keyword evidence="4" id="KW-0677">Repeat</keyword>
<evidence type="ECO:0000256" key="6">
    <source>
        <dbReference type="ARBA" id="ARBA00023136"/>
    </source>
</evidence>
<dbReference type="Pfam" id="PF03600">
    <property type="entry name" value="CitMHS"/>
    <property type="match status" value="1"/>
</dbReference>
<feature type="domain" description="RCK C-terminal" evidence="8">
    <location>
        <begin position="208"/>
        <end position="293"/>
    </location>
</feature>
<keyword evidence="3 7" id="KW-0812">Transmembrane</keyword>
<name>A0A7I9ZM13_9MYCO</name>